<proteinExistence type="predicted"/>
<dbReference type="InterPro" id="IPR009836">
    <property type="entry name" value="GRDP-like"/>
</dbReference>
<evidence type="ECO:0000313" key="1">
    <source>
        <dbReference type="EMBL" id="KAK4466570.1"/>
    </source>
</evidence>
<protein>
    <submittedName>
        <fullName evidence="1">Uncharacterized protein</fullName>
    </submittedName>
</protein>
<reference evidence="1" key="1">
    <citation type="journal article" date="2023" name="Mol. Phylogenet. Evol.">
        <title>Genome-scale phylogeny and comparative genomics of the fungal order Sordariales.</title>
        <authorList>
            <person name="Hensen N."/>
            <person name="Bonometti L."/>
            <person name="Westerberg I."/>
            <person name="Brannstrom I.O."/>
            <person name="Guillou S."/>
            <person name="Cros-Aarteil S."/>
            <person name="Calhoun S."/>
            <person name="Haridas S."/>
            <person name="Kuo A."/>
            <person name="Mondo S."/>
            <person name="Pangilinan J."/>
            <person name="Riley R."/>
            <person name="LaButti K."/>
            <person name="Andreopoulos B."/>
            <person name="Lipzen A."/>
            <person name="Chen C."/>
            <person name="Yan M."/>
            <person name="Daum C."/>
            <person name="Ng V."/>
            <person name="Clum A."/>
            <person name="Steindorff A."/>
            <person name="Ohm R.A."/>
            <person name="Martin F."/>
            <person name="Silar P."/>
            <person name="Natvig D.O."/>
            <person name="Lalanne C."/>
            <person name="Gautier V."/>
            <person name="Ament-Velasquez S.L."/>
            <person name="Kruys A."/>
            <person name="Hutchinson M.I."/>
            <person name="Powell A.J."/>
            <person name="Barry K."/>
            <person name="Miller A.N."/>
            <person name="Grigoriev I.V."/>
            <person name="Debuchy R."/>
            <person name="Gladieux P."/>
            <person name="Hiltunen Thoren M."/>
            <person name="Johannesson H."/>
        </authorList>
    </citation>
    <scope>NUCLEOTIDE SEQUENCE</scope>
    <source>
        <strain evidence="1">PSN324</strain>
    </source>
</reference>
<reference evidence="1" key="2">
    <citation type="submission" date="2023-06" db="EMBL/GenBank/DDBJ databases">
        <authorList>
            <consortium name="Lawrence Berkeley National Laboratory"/>
            <person name="Mondo S.J."/>
            <person name="Hensen N."/>
            <person name="Bonometti L."/>
            <person name="Westerberg I."/>
            <person name="Brannstrom I.O."/>
            <person name="Guillou S."/>
            <person name="Cros-Aarteil S."/>
            <person name="Calhoun S."/>
            <person name="Haridas S."/>
            <person name="Kuo A."/>
            <person name="Pangilinan J."/>
            <person name="Riley R."/>
            <person name="Labutti K."/>
            <person name="Andreopoulos B."/>
            <person name="Lipzen A."/>
            <person name="Chen C."/>
            <person name="Yanf M."/>
            <person name="Daum C."/>
            <person name="Ng V."/>
            <person name="Clum A."/>
            <person name="Steindorff A."/>
            <person name="Ohm R."/>
            <person name="Martin F."/>
            <person name="Silar P."/>
            <person name="Natvig D."/>
            <person name="Lalanne C."/>
            <person name="Gautier V."/>
            <person name="Ament-Velasquez S.L."/>
            <person name="Kruys A."/>
            <person name="Hutchinson M.I."/>
            <person name="Powell A.J."/>
            <person name="Barry K."/>
            <person name="Miller A.N."/>
            <person name="Grigoriev I.V."/>
            <person name="Debuchy R."/>
            <person name="Gladieux P."/>
            <person name="Thoren M.H."/>
            <person name="Johannesson H."/>
        </authorList>
    </citation>
    <scope>NUCLEOTIDE SEQUENCE</scope>
    <source>
        <strain evidence="1">PSN324</strain>
    </source>
</reference>
<name>A0AAV9I0J5_9PEZI</name>
<accession>A0AAV9I0J5</accession>
<organism evidence="1 2">
    <name type="scientific">Cladorrhinum samala</name>
    <dbReference type="NCBI Taxonomy" id="585594"/>
    <lineage>
        <taxon>Eukaryota</taxon>
        <taxon>Fungi</taxon>
        <taxon>Dikarya</taxon>
        <taxon>Ascomycota</taxon>
        <taxon>Pezizomycotina</taxon>
        <taxon>Sordariomycetes</taxon>
        <taxon>Sordariomycetidae</taxon>
        <taxon>Sordariales</taxon>
        <taxon>Podosporaceae</taxon>
        <taxon>Cladorrhinum</taxon>
    </lineage>
</organism>
<comment type="caution">
    <text evidence="1">The sequence shown here is derived from an EMBL/GenBank/DDBJ whole genome shotgun (WGS) entry which is preliminary data.</text>
</comment>
<keyword evidence="2" id="KW-1185">Reference proteome</keyword>
<sequence>MSLFNRVLRGRSPHGKHAHVDPHSWRLPSSYSLPKRDAKQTVIPNPRIFGGAIIPDKPRKHDLESALVYPDVSHAAVHLALLECFWNLRLGASSLDVQVSMPPRYEEKPHTHSATPTKPAESEKWDLLISLAVTRFGVWWSNLDDVLKHAAAYSHRAGNDVAVQLSKDQLPPLDVLLVWYVFILNRDAYRAACSSNTRLQQLCFPWPAIRECIDMERMQYTLTRPAEILFSTLSQQSADILAYLEQPPAYTDSLTTNFGVDLAAQIKLHEQFINDSHSLLWIRAPSLVGSLDRASASYVDFLLHQGPKKASFGKKFLPFGVALLWRTHQLFPSFYDLFLDEVQKLDNKADSEDLSETKNFAASSNPLHPQNICECWTCERIRDDLADFVFPFSSPNSSSFTSASSLSSANAGAALSASNHKMETNPIAALPSSAIRQIQDDLGFHEAVEAARRRGDPVLPTRPPTAAEKAAEKELQEKQKAVGYLPGLGEYWEVQPDGTRKIKRQKNMKPWGNSSVWAVGEF</sequence>
<dbReference type="EMBL" id="MU864931">
    <property type="protein sequence ID" value="KAK4466570.1"/>
    <property type="molecule type" value="Genomic_DNA"/>
</dbReference>
<dbReference type="PANTHER" id="PTHR34365">
    <property type="entry name" value="ENOLASE (DUF1399)"/>
    <property type="match status" value="1"/>
</dbReference>
<dbReference type="Proteomes" id="UP001321749">
    <property type="component" value="Unassembled WGS sequence"/>
</dbReference>
<evidence type="ECO:0000313" key="2">
    <source>
        <dbReference type="Proteomes" id="UP001321749"/>
    </source>
</evidence>
<dbReference type="PANTHER" id="PTHR34365:SF7">
    <property type="entry name" value="GLYCINE-RICH DOMAIN-CONTAINING PROTEIN 1"/>
    <property type="match status" value="1"/>
</dbReference>
<gene>
    <name evidence="1" type="ORF">QBC42DRAFT_259244</name>
</gene>
<dbReference type="AlphaFoldDB" id="A0AAV9I0J5"/>